<evidence type="ECO:0000256" key="1">
    <source>
        <dbReference type="ARBA" id="ARBA00004141"/>
    </source>
</evidence>
<keyword evidence="7" id="KW-1185">Reference proteome</keyword>
<dbReference type="InterPro" id="IPR007300">
    <property type="entry name" value="CidB/LrgB"/>
</dbReference>
<dbReference type="Pfam" id="PF04172">
    <property type="entry name" value="LrgB"/>
    <property type="match status" value="1"/>
</dbReference>
<feature type="transmembrane region" description="Helical" evidence="5">
    <location>
        <begin position="38"/>
        <end position="59"/>
    </location>
</feature>
<reference evidence="6 7" key="1">
    <citation type="submission" date="2018-04" db="EMBL/GenBank/DDBJ databases">
        <title>Genomic Encyclopedia of Archaeal and Bacterial Type Strains, Phase II (KMG-II): from individual species to whole genera.</title>
        <authorList>
            <person name="Goeker M."/>
        </authorList>
    </citation>
    <scope>NUCLEOTIDE SEQUENCE [LARGE SCALE GENOMIC DNA]</scope>
    <source>
        <strain evidence="6 7">DSM 5822</strain>
    </source>
</reference>
<feature type="transmembrane region" description="Helical" evidence="5">
    <location>
        <begin position="202"/>
        <end position="229"/>
    </location>
</feature>
<evidence type="ECO:0000256" key="2">
    <source>
        <dbReference type="ARBA" id="ARBA00022692"/>
    </source>
</evidence>
<organism evidence="6 7">
    <name type="scientific">Agitococcus lubricus</name>
    <dbReference type="NCBI Taxonomy" id="1077255"/>
    <lineage>
        <taxon>Bacteria</taxon>
        <taxon>Pseudomonadati</taxon>
        <taxon>Pseudomonadota</taxon>
        <taxon>Gammaproteobacteria</taxon>
        <taxon>Moraxellales</taxon>
        <taxon>Moraxellaceae</taxon>
        <taxon>Agitococcus</taxon>
    </lineage>
</organism>
<dbReference type="PANTHER" id="PTHR30249:SF0">
    <property type="entry name" value="PLASTIDAL GLYCOLATE_GLYCERATE TRANSLOCATOR 1, CHLOROPLASTIC"/>
    <property type="match status" value="1"/>
</dbReference>
<evidence type="ECO:0000313" key="6">
    <source>
        <dbReference type="EMBL" id="PTQ89133.1"/>
    </source>
</evidence>
<dbReference type="OrthoDB" id="9811701at2"/>
<keyword evidence="6" id="KW-0378">Hydrolase</keyword>
<feature type="transmembrane region" description="Helical" evidence="5">
    <location>
        <begin position="144"/>
        <end position="166"/>
    </location>
</feature>
<proteinExistence type="predicted"/>
<dbReference type="EMBL" id="QAON01000008">
    <property type="protein sequence ID" value="PTQ89133.1"/>
    <property type="molecule type" value="Genomic_DNA"/>
</dbReference>
<feature type="transmembrane region" description="Helical" evidence="5">
    <location>
        <begin position="95"/>
        <end position="116"/>
    </location>
</feature>
<evidence type="ECO:0000256" key="3">
    <source>
        <dbReference type="ARBA" id="ARBA00022989"/>
    </source>
</evidence>
<dbReference type="GO" id="GO:0016020">
    <property type="term" value="C:membrane"/>
    <property type="evidence" value="ECO:0007669"/>
    <property type="project" value="UniProtKB-SubCell"/>
</dbReference>
<comment type="caution">
    <text evidence="6">The sequence shown here is derived from an EMBL/GenBank/DDBJ whole genome shotgun (WGS) entry which is preliminary data.</text>
</comment>
<feature type="transmembrane region" description="Helical" evidence="5">
    <location>
        <begin position="65"/>
        <end position="83"/>
    </location>
</feature>
<evidence type="ECO:0000256" key="4">
    <source>
        <dbReference type="ARBA" id="ARBA00023136"/>
    </source>
</evidence>
<dbReference type="PANTHER" id="PTHR30249">
    <property type="entry name" value="PUTATIVE SEROTONIN TRANSPORTER"/>
    <property type="match status" value="1"/>
</dbReference>
<name>A0A2T5IYN8_9GAMM</name>
<dbReference type="GO" id="GO:0016787">
    <property type="term" value="F:hydrolase activity"/>
    <property type="evidence" value="ECO:0007669"/>
    <property type="project" value="UniProtKB-KW"/>
</dbReference>
<gene>
    <name evidence="6" type="ORF">C8N29_10812</name>
</gene>
<protein>
    <submittedName>
        <fullName evidence="6">Putative effector of murein hydrolase</fullName>
    </submittedName>
</protein>
<comment type="subcellular location">
    <subcellularLocation>
        <location evidence="1">Membrane</location>
        <topology evidence="1">Multi-pass membrane protein</topology>
    </subcellularLocation>
</comment>
<keyword evidence="2 5" id="KW-0812">Transmembrane</keyword>
<dbReference type="AlphaFoldDB" id="A0A2T5IYN8"/>
<dbReference type="Proteomes" id="UP000244223">
    <property type="component" value="Unassembled WGS sequence"/>
</dbReference>
<keyword evidence="3 5" id="KW-1133">Transmembrane helix</keyword>
<sequence length="230" mass="24238">MESLLQSPLLWMTVTLVCYEAGFWLHRRCKEPVLVPPMLISLTLLVSVLVCAQVDYMQYFQANQFIHFLLGTSTVALAVPLYQSLARLKAAALPLSLVLVIGSVLGAGVALGLAVLSQLSHTSVLAFATRAVTTPMALGIAEKIHAPLALASAIVIVSGLVGAIVAEPLLKFVKHDMAKGFALGIAAHGVGTARALQISPVAGAFAALGMSLNGILTALWLPTFVHWCFT</sequence>
<accession>A0A2T5IYN8</accession>
<evidence type="ECO:0000256" key="5">
    <source>
        <dbReference type="SAM" id="Phobius"/>
    </source>
</evidence>
<feature type="transmembrane region" description="Helical" evidence="5">
    <location>
        <begin position="6"/>
        <end position="26"/>
    </location>
</feature>
<evidence type="ECO:0000313" key="7">
    <source>
        <dbReference type="Proteomes" id="UP000244223"/>
    </source>
</evidence>
<dbReference type="RefSeq" id="WP_107865778.1">
    <property type="nucleotide sequence ID" value="NZ_QAON01000008.1"/>
</dbReference>
<keyword evidence="4 5" id="KW-0472">Membrane</keyword>